<dbReference type="PIRSF" id="PIRSF001084">
    <property type="entry name" value="B-galactosidase"/>
    <property type="match status" value="1"/>
</dbReference>
<feature type="domain" description="Glycoside hydrolase family 42 N-terminal" evidence="10">
    <location>
        <begin position="13"/>
        <end position="393"/>
    </location>
</feature>
<keyword evidence="9" id="KW-0862">Zinc</keyword>
<sequence length="684" mass="74134">MTLPTDTFLYGGDYNPEQWPEEVWATDMALLAEAGITSVTLNVFAWASLQPSADVYDFARLDRIVRTVSDAGMRIVLATSTAAIPAWMSLHHPDVNRVDQRGTRRRHGQRHNPCISSPTFRTYAAALAGKLAERYGAEPNLVAWHVSNEYGGFCWCDLCAEGFRGWLRSRYGTLEALNQAWNSAFWSHTYHSFAEIFPPDQRGDAISADTTSNAAFVGSKVVLPGAALDYRRFYGAQVLESYREEKAAIRRFDRVRPVTTNMMGTFEDYDYFTWSEDVDVVSWDSYPAFDTSPAEVSMRHDLMRAVGKQKPFMLMEQTPSRQNWQPYNSLKRPGQLRAQSWQAVARGADTVQYFQLRQSAGGCEKFHGAVIGANGSARTREFREVAALGAELGRVGTRVLGSQVEHGTVGIVFDWPSRWGIGFSAGPSVSLDYVNETLRWYTEVSRRNVPVDLLSRDSDLTGYDAVIAPCLYLLSEATIAALRAYVEAGGRLLLTPMSALVGESDLLFQGEAPVPFRDLAGVWIDETDALPPGTRVPVTFTDGGVHAASGEILADVVHADEGTQVLATYAGEFYAGTPALTFRPSGGGGGVLYAATFPCGDGLRATVDALLGEKAAGVPTPDGVQLSRRVRDDGTVLTFVVNTTGSAHTVDVDGLAGTDILGGGPVEGSIALGPYGVAVVEAGA</sequence>
<evidence type="ECO:0000256" key="7">
    <source>
        <dbReference type="PIRSR" id="PIRSR001084-1"/>
    </source>
</evidence>
<dbReference type="InterPro" id="IPR003476">
    <property type="entry name" value="Glyco_hydro_42"/>
</dbReference>
<evidence type="ECO:0000259" key="11">
    <source>
        <dbReference type="Pfam" id="PF08532"/>
    </source>
</evidence>
<dbReference type="InterPro" id="IPR029062">
    <property type="entry name" value="Class_I_gatase-like"/>
</dbReference>
<dbReference type="InterPro" id="IPR017853">
    <property type="entry name" value="GH"/>
</dbReference>
<evidence type="ECO:0000256" key="3">
    <source>
        <dbReference type="ARBA" id="ARBA00012756"/>
    </source>
</evidence>
<feature type="binding site" evidence="9">
    <location>
        <position position="154"/>
    </location>
    <ligand>
        <name>Zn(2+)</name>
        <dbReference type="ChEBI" id="CHEBI:29105"/>
    </ligand>
</feature>
<feature type="binding site" evidence="8">
    <location>
        <position position="110"/>
    </location>
    <ligand>
        <name>substrate</name>
    </ligand>
</feature>
<protein>
    <recommendedName>
        <fullName evidence="3 6">Beta-galactosidase</fullName>
        <shortName evidence="6">Beta-gal</shortName>
        <ecNumber evidence="3 6">3.2.1.23</ecNumber>
    </recommendedName>
</protein>
<keyword evidence="9" id="KW-0479">Metal-binding</keyword>
<reference evidence="13 14" key="1">
    <citation type="submission" date="2019-01" db="EMBL/GenBank/DDBJ databases">
        <title>Genome sequencing of strain 2JSPR-7.</title>
        <authorList>
            <person name="Heo J."/>
            <person name="Kim S.-J."/>
            <person name="Kim J.-S."/>
            <person name="Hong S.-B."/>
            <person name="Kwon S.-W."/>
        </authorList>
    </citation>
    <scope>NUCLEOTIDE SEQUENCE [LARGE SCALE GENOMIC DNA]</scope>
    <source>
        <strain evidence="13 14">2JSPR-7</strain>
    </source>
</reference>
<evidence type="ECO:0000256" key="4">
    <source>
        <dbReference type="ARBA" id="ARBA00022801"/>
    </source>
</evidence>
<organism evidence="13 14">
    <name type="scientific">Xylanimonas allomyrinae</name>
    <dbReference type="NCBI Taxonomy" id="2509459"/>
    <lineage>
        <taxon>Bacteria</taxon>
        <taxon>Bacillati</taxon>
        <taxon>Actinomycetota</taxon>
        <taxon>Actinomycetes</taxon>
        <taxon>Micrococcales</taxon>
        <taxon>Promicromonosporaceae</taxon>
        <taxon>Xylanimonas</taxon>
    </lineage>
</organism>
<accession>A0A4P6EP31</accession>
<keyword evidence="5 6" id="KW-0326">Glycosidase</keyword>
<dbReference type="KEGG" id="xyl:ET495_14450"/>
<feature type="binding site" evidence="8">
    <location>
        <position position="148"/>
    </location>
    <ligand>
        <name>substrate</name>
    </ligand>
</feature>
<feature type="domain" description="Beta-galactosidase C-terminal" evidence="12">
    <location>
        <begin position="623"/>
        <end position="681"/>
    </location>
</feature>
<evidence type="ECO:0000259" key="12">
    <source>
        <dbReference type="Pfam" id="PF08533"/>
    </source>
</evidence>
<dbReference type="GO" id="GO:0004565">
    <property type="term" value="F:beta-galactosidase activity"/>
    <property type="evidence" value="ECO:0007669"/>
    <property type="project" value="UniProtKB-EC"/>
</dbReference>
<keyword evidence="14" id="KW-1185">Reference proteome</keyword>
<comment type="similarity">
    <text evidence="2 6">Belongs to the glycosyl hydrolase 42 family.</text>
</comment>
<gene>
    <name evidence="13" type="ORF">ET495_14450</name>
</gene>
<dbReference type="Gene3D" id="3.20.20.80">
    <property type="entry name" value="Glycosidases"/>
    <property type="match status" value="1"/>
</dbReference>
<dbReference type="SUPFAM" id="SSF52317">
    <property type="entry name" value="Class I glutamine amidotransferase-like"/>
    <property type="match status" value="1"/>
</dbReference>
<dbReference type="Pfam" id="PF08532">
    <property type="entry name" value="Glyco_hydro_42M"/>
    <property type="match status" value="1"/>
</dbReference>
<dbReference type="InterPro" id="IPR013780">
    <property type="entry name" value="Glyco_hydro_b"/>
</dbReference>
<comment type="catalytic activity">
    <reaction evidence="1 6">
        <text>Hydrolysis of terminal non-reducing beta-D-galactose residues in beta-D-galactosides.</text>
        <dbReference type="EC" id="3.2.1.23"/>
    </reaction>
</comment>
<dbReference type="InterPro" id="IPR013739">
    <property type="entry name" value="Beta_galactosidase_C"/>
</dbReference>
<dbReference type="Gene3D" id="2.60.40.1180">
    <property type="entry name" value="Golgi alpha-mannosidase II"/>
    <property type="match status" value="1"/>
</dbReference>
<feature type="binding site" evidence="8">
    <location>
        <position position="324"/>
    </location>
    <ligand>
        <name>substrate</name>
    </ligand>
</feature>
<dbReference type="GO" id="GO:0046872">
    <property type="term" value="F:metal ion binding"/>
    <property type="evidence" value="ECO:0007669"/>
    <property type="project" value="UniProtKB-KW"/>
</dbReference>
<dbReference type="AlphaFoldDB" id="A0A4P6EP31"/>
<dbReference type="EC" id="3.2.1.23" evidence="3 6"/>
<evidence type="ECO:0000256" key="8">
    <source>
        <dbReference type="PIRSR" id="PIRSR001084-2"/>
    </source>
</evidence>
<evidence type="ECO:0000313" key="13">
    <source>
        <dbReference type="EMBL" id="QAY64216.1"/>
    </source>
</evidence>
<evidence type="ECO:0000256" key="5">
    <source>
        <dbReference type="ARBA" id="ARBA00023295"/>
    </source>
</evidence>
<feature type="binding site" evidence="9">
    <location>
        <position position="156"/>
    </location>
    <ligand>
        <name>Zn(2+)</name>
        <dbReference type="ChEBI" id="CHEBI:29105"/>
    </ligand>
</feature>
<dbReference type="GO" id="GO:0009341">
    <property type="term" value="C:beta-galactosidase complex"/>
    <property type="evidence" value="ECO:0007669"/>
    <property type="project" value="InterPro"/>
</dbReference>
<dbReference type="Pfam" id="PF02449">
    <property type="entry name" value="Glyco_hydro_42"/>
    <property type="match status" value="1"/>
</dbReference>
<dbReference type="Pfam" id="PF08533">
    <property type="entry name" value="Glyco_hydro_42C"/>
    <property type="match status" value="1"/>
</dbReference>
<name>A0A4P6EP31_9MICO</name>
<evidence type="ECO:0000256" key="6">
    <source>
        <dbReference type="PIRNR" id="PIRNR001084"/>
    </source>
</evidence>
<dbReference type="SUPFAM" id="SSF51445">
    <property type="entry name" value="(Trans)glycosidases"/>
    <property type="match status" value="1"/>
</dbReference>
<evidence type="ECO:0000259" key="10">
    <source>
        <dbReference type="Pfam" id="PF02449"/>
    </source>
</evidence>
<evidence type="ECO:0000256" key="1">
    <source>
        <dbReference type="ARBA" id="ARBA00001412"/>
    </source>
</evidence>
<evidence type="ECO:0000313" key="14">
    <source>
        <dbReference type="Proteomes" id="UP000291758"/>
    </source>
</evidence>
<feature type="binding site" evidence="9">
    <location>
        <position position="159"/>
    </location>
    <ligand>
        <name>Zn(2+)</name>
        <dbReference type="ChEBI" id="CHEBI:29105"/>
    </ligand>
</feature>
<feature type="domain" description="Beta-galactosidase trimerisation" evidence="11">
    <location>
        <begin position="409"/>
        <end position="614"/>
    </location>
</feature>
<dbReference type="EMBL" id="CP035495">
    <property type="protein sequence ID" value="QAY64216.1"/>
    <property type="molecule type" value="Genomic_DNA"/>
</dbReference>
<dbReference type="PANTHER" id="PTHR36447">
    <property type="entry name" value="BETA-GALACTOSIDASE GANA"/>
    <property type="match status" value="1"/>
</dbReference>
<evidence type="ECO:0000256" key="9">
    <source>
        <dbReference type="PIRSR" id="PIRSR001084-3"/>
    </source>
</evidence>
<dbReference type="CDD" id="cd03143">
    <property type="entry name" value="A4_beta-galactosidase_middle_domain"/>
    <property type="match status" value="1"/>
</dbReference>
<feature type="binding site" evidence="9">
    <location>
        <position position="114"/>
    </location>
    <ligand>
        <name>Zn(2+)</name>
        <dbReference type="ChEBI" id="CHEBI:29105"/>
    </ligand>
</feature>
<feature type="active site" description="Proton donor" evidence="7">
    <location>
        <position position="149"/>
    </location>
</feature>
<keyword evidence="4 6" id="KW-0378">Hydrolase</keyword>
<dbReference type="InterPro" id="IPR013529">
    <property type="entry name" value="Glyco_hydro_42_N"/>
</dbReference>
<dbReference type="GO" id="GO:0006012">
    <property type="term" value="P:galactose metabolic process"/>
    <property type="evidence" value="ECO:0007669"/>
    <property type="project" value="InterPro"/>
</dbReference>
<feature type="active site" description="Nucleophile" evidence="7">
    <location>
        <position position="316"/>
    </location>
</feature>
<evidence type="ECO:0000256" key="2">
    <source>
        <dbReference type="ARBA" id="ARBA00005940"/>
    </source>
</evidence>
<dbReference type="InterPro" id="IPR013738">
    <property type="entry name" value="Beta_galactosidase_Trimer"/>
</dbReference>
<dbReference type="Gene3D" id="3.40.50.880">
    <property type="match status" value="1"/>
</dbReference>
<dbReference type="Proteomes" id="UP000291758">
    <property type="component" value="Chromosome"/>
</dbReference>
<dbReference type="OrthoDB" id="9800974at2"/>
<dbReference type="PANTHER" id="PTHR36447:SF1">
    <property type="entry name" value="BETA-GALACTOSIDASE GANA"/>
    <property type="match status" value="1"/>
</dbReference>
<dbReference type="RefSeq" id="WP_129205369.1">
    <property type="nucleotide sequence ID" value="NZ_CP035495.1"/>
</dbReference>
<proteinExistence type="inferred from homology"/>